<evidence type="ECO:0000313" key="1">
    <source>
        <dbReference type="EMBL" id="SIT35259.1"/>
    </source>
</evidence>
<keyword evidence="2" id="KW-1185">Reference proteome</keyword>
<organism evidence="1 2">
    <name type="scientific">Paraburkholderia ribeironis</name>
    <dbReference type="NCBI Taxonomy" id="1247936"/>
    <lineage>
        <taxon>Bacteria</taxon>
        <taxon>Pseudomonadati</taxon>
        <taxon>Pseudomonadota</taxon>
        <taxon>Betaproteobacteria</taxon>
        <taxon>Burkholderiales</taxon>
        <taxon>Burkholderiaceae</taxon>
        <taxon>Paraburkholderia</taxon>
    </lineage>
</organism>
<dbReference type="Proteomes" id="UP000187012">
    <property type="component" value="Unassembled WGS sequence"/>
</dbReference>
<evidence type="ECO:0000313" key="2">
    <source>
        <dbReference type="Proteomes" id="UP000187012"/>
    </source>
</evidence>
<accession>A0A1N7RJI8</accession>
<dbReference type="STRING" id="1247936.BN2475_40081"/>
<dbReference type="EMBL" id="CYGX02000004">
    <property type="protein sequence ID" value="SIT35259.1"/>
    <property type="molecule type" value="Genomic_DNA"/>
</dbReference>
<sequence length="57" mass="6709">MRVTDFRKAEKLTEYRTRGHPVTFLGSRYNKGFAELIDNLRGEAGGRDPWDTRRPIR</sequence>
<reference evidence="1 2" key="1">
    <citation type="submission" date="2016-12" db="EMBL/GenBank/DDBJ databases">
        <authorList>
            <person name="Song W.-J."/>
            <person name="Kurnit D.M."/>
        </authorList>
    </citation>
    <scope>NUCLEOTIDE SEQUENCE [LARGE SCALE GENOMIC DNA]</scope>
    <source>
        <strain evidence="1 2">STM7296</strain>
    </source>
</reference>
<name>A0A1N7RJI8_9BURK</name>
<protein>
    <submittedName>
        <fullName evidence="1">Uncharacterized protein</fullName>
    </submittedName>
</protein>
<dbReference type="AlphaFoldDB" id="A0A1N7RJI8"/>
<gene>
    <name evidence="1" type="ORF">BN2475_40081</name>
</gene>
<proteinExistence type="predicted"/>